<evidence type="ECO:0000313" key="9">
    <source>
        <dbReference type="WBParaSite" id="L893_g10434.t1"/>
    </source>
</evidence>
<dbReference type="SUPFAM" id="SSF50630">
    <property type="entry name" value="Acid proteases"/>
    <property type="match status" value="1"/>
</dbReference>
<sequence length="319" mass="35466">MDTGSDITIITHDTWKKLGAPRLEQDAPVAVGVTGHPLPLHGYFEAVFQEEKDGAKLQGRCYVNNGQHAVNLLGHGWLNTMNYTLVKKLDSRRVTQMDWSTRIAEEFPDLVKKDLGRFNLSEARLELKPSAVPIFRRPRPVPFHASTIIDDELDRLQKLGVISPIAYSHWAAPIVVVGKKNGKTRVCADFKTGLNEALEDNRHPIPLPAAIFAMLSGGAVFSQLDLSDAYLQIPLDEESKKLAVINTHRGLYQYNRLAFGIKSAPGIFQGIMDAVLSGVPGAAAYLDDIIVTGRTDEEHEKNLLMVLRRLHEAGFRIRM</sequence>
<dbReference type="PANTHER" id="PTHR37984">
    <property type="entry name" value="PROTEIN CBG26694"/>
    <property type="match status" value="1"/>
</dbReference>
<evidence type="ECO:0000259" key="6">
    <source>
        <dbReference type="PROSITE" id="PS50175"/>
    </source>
</evidence>
<evidence type="ECO:0000256" key="2">
    <source>
        <dbReference type="ARBA" id="ARBA00022695"/>
    </source>
</evidence>
<dbReference type="InterPro" id="IPR050951">
    <property type="entry name" value="Retrovirus_Pol_polyprotein"/>
</dbReference>
<dbReference type="SUPFAM" id="SSF56672">
    <property type="entry name" value="DNA/RNA polymerases"/>
    <property type="match status" value="1"/>
</dbReference>
<protein>
    <submittedName>
        <fullName evidence="9">Reverse transcriptase domain-containing protein</fullName>
    </submittedName>
</protein>
<dbReference type="PROSITE" id="PS50175">
    <property type="entry name" value="ASP_PROT_RETROV"/>
    <property type="match status" value="1"/>
</dbReference>
<dbReference type="InterPro" id="IPR043128">
    <property type="entry name" value="Rev_trsase/Diguanyl_cyclase"/>
</dbReference>
<dbReference type="Gene3D" id="3.10.10.10">
    <property type="entry name" value="HIV Type 1 Reverse Transcriptase, subunit A, domain 1"/>
    <property type="match status" value="1"/>
</dbReference>
<dbReference type="Pfam" id="PF00078">
    <property type="entry name" value="RVT_1"/>
    <property type="match status" value="1"/>
</dbReference>
<organism evidence="8 9">
    <name type="scientific">Steinernema glaseri</name>
    <dbReference type="NCBI Taxonomy" id="37863"/>
    <lineage>
        <taxon>Eukaryota</taxon>
        <taxon>Metazoa</taxon>
        <taxon>Ecdysozoa</taxon>
        <taxon>Nematoda</taxon>
        <taxon>Chromadorea</taxon>
        <taxon>Rhabditida</taxon>
        <taxon>Tylenchina</taxon>
        <taxon>Panagrolaimomorpha</taxon>
        <taxon>Strongyloidoidea</taxon>
        <taxon>Steinernematidae</taxon>
        <taxon>Steinernema</taxon>
    </lineage>
</organism>
<dbReference type="InterPro" id="IPR001995">
    <property type="entry name" value="Peptidase_A2_cat"/>
</dbReference>
<feature type="domain" description="Peptidase A2" evidence="6">
    <location>
        <begin position="1"/>
        <end position="35"/>
    </location>
</feature>
<dbReference type="InterPro" id="IPR021109">
    <property type="entry name" value="Peptidase_aspartic_dom_sf"/>
</dbReference>
<dbReference type="InterPro" id="IPR000477">
    <property type="entry name" value="RT_dom"/>
</dbReference>
<proteinExistence type="predicted"/>
<keyword evidence="2" id="KW-0548">Nucleotidyltransferase</keyword>
<dbReference type="PANTHER" id="PTHR37984:SF5">
    <property type="entry name" value="PROTEIN NYNRIN-LIKE"/>
    <property type="match status" value="1"/>
</dbReference>
<dbReference type="WBParaSite" id="L893_g10434.t1">
    <property type="protein sequence ID" value="L893_g10434.t1"/>
    <property type="gene ID" value="L893_g10434"/>
</dbReference>
<dbReference type="GO" id="GO:0004190">
    <property type="term" value="F:aspartic-type endopeptidase activity"/>
    <property type="evidence" value="ECO:0007669"/>
    <property type="project" value="InterPro"/>
</dbReference>
<dbReference type="AlphaFoldDB" id="A0A1I7XXY1"/>
<evidence type="ECO:0000256" key="4">
    <source>
        <dbReference type="ARBA" id="ARBA00022759"/>
    </source>
</evidence>
<dbReference type="GO" id="GO:0006508">
    <property type="term" value="P:proteolysis"/>
    <property type="evidence" value="ECO:0007669"/>
    <property type="project" value="InterPro"/>
</dbReference>
<dbReference type="CDD" id="cd01647">
    <property type="entry name" value="RT_LTR"/>
    <property type="match status" value="1"/>
</dbReference>
<evidence type="ECO:0000313" key="8">
    <source>
        <dbReference type="Proteomes" id="UP000095287"/>
    </source>
</evidence>
<dbReference type="Gene3D" id="3.30.70.270">
    <property type="match status" value="1"/>
</dbReference>
<name>A0A1I7XXY1_9BILA</name>
<reference evidence="9" key="1">
    <citation type="submission" date="2016-11" db="UniProtKB">
        <authorList>
            <consortium name="WormBaseParasite"/>
        </authorList>
    </citation>
    <scope>IDENTIFICATION</scope>
</reference>
<dbReference type="Gene3D" id="2.40.70.10">
    <property type="entry name" value="Acid Proteases"/>
    <property type="match status" value="1"/>
</dbReference>
<keyword evidence="5" id="KW-0378">Hydrolase</keyword>
<evidence type="ECO:0000256" key="5">
    <source>
        <dbReference type="ARBA" id="ARBA00022801"/>
    </source>
</evidence>
<dbReference type="InterPro" id="IPR043502">
    <property type="entry name" value="DNA/RNA_pol_sf"/>
</dbReference>
<keyword evidence="8" id="KW-1185">Reference proteome</keyword>
<evidence type="ECO:0000259" key="7">
    <source>
        <dbReference type="PROSITE" id="PS50878"/>
    </source>
</evidence>
<dbReference type="GO" id="GO:0004519">
    <property type="term" value="F:endonuclease activity"/>
    <property type="evidence" value="ECO:0007669"/>
    <property type="project" value="UniProtKB-KW"/>
</dbReference>
<keyword evidence="4" id="KW-0255">Endonuclease</keyword>
<keyword evidence="1" id="KW-0808">Transferase</keyword>
<accession>A0A1I7XXY1</accession>
<evidence type="ECO:0000256" key="1">
    <source>
        <dbReference type="ARBA" id="ARBA00022679"/>
    </source>
</evidence>
<dbReference type="Proteomes" id="UP000095287">
    <property type="component" value="Unplaced"/>
</dbReference>
<dbReference type="PROSITE" id="PS50878">
    <property type="entry name" value="RT_POL"/>
    <property type="match status" value="1"/>
</dbReference>
<feature type="domain" description="Reverse transcriptase" evidence="7">
    <location>
        <begin position="158"/>
        <end position="319"/>
    </location>
</feature>
<keyword evidence="3" id="KW-0540">Nuclease</keyword>
<evidence type="ECO:0000256" key="3">
    <source>
        <dbReference type="ARBA" id="ARBA00022722"/>
    </source>
</evidence>
<dbReference type="GO" id="GO:0016779">
    <property type="term" value="F:nucleotidyltransferase activity"/>
    <property type="evidence" value="ECO:0007669"/>
    <property type="project" value="UniProtKB-KW"/>
</dbReference>